<reference evidence="1" key="1">
    <citation type="submission" date="2016-02" db="EMBL/GenBank/DDBJ databases">
        <title>WGS assembly of Manihot esculenta.</title>
        <authorList>
            <person name="Bredeson J.V."/>
            <person name="Prochnik S.E."/>
            <person name="Lyons J.B."/>
            <person name="Schmutz J."/>
            <person name="Grimwood J."/>
            <person name="Vrebalov J."/>
            <person name="Bart R.S."/>
            <person name="Amuge T."/>
            <person name="Ferguson M.E."/>
            <person name="Green R."/>
            <person name="Putnam N."/>
            <person name="Stites J."/>
            <person name="Rounsley S."/>
            <person name="Rokhsar D.S."/>
        </authorList>
    </citation>
    <scope>NUCLEOTIDE SEQUENCE [LARGE SCALE GENOMIC DNA]</scope>
    <source>
        <tissue evidence="1">Leaf</tissue>
    </source>
</reference>
<evidence type="ECO:0000313" key="1">
    <source>
        <dbReference type="EMBL" id="OAY47852.1"/>
    </source>
</evidence>
<dbReference type="EMBL" id="CM004392">
    <property type="protein sequence ID" value="OAY47852.1"/>
    <property type="molecule type" value="Genomic_DNA"/>
</dbReference>
<dbReference type="AlphaFoldDB" id="A0A2C9VPU2"/>
<dbReference type="PROSITE" id="PS51257">
    <property type="entry name" value="PROKAR_LIPOPROTEIN"/>
    <property type="match status" value="1"/>
</dbReference>
<organism evidence="1">
    <name type="scientific">Manihot esculenta</name>
    <name type="common">Cassava</name>
    <name type="synonym">Jatropha manihot</name>
    <dbReference type="NCBI Taxonomy" id="3983"/>
    <lineage>
        <taxon>Eukaryota</taxon>
        <taxon>Viridiplantae</taxon>
        <taxon>Streptophyta</taxon>
        <taxon>Embryophyta</taxon>
        <taxon>Tracheophyta</taxon>
        <taxon>Spermatophyta</taxon>
        <taxon>Magnoliopsida</taxon>
        <taxon>eudicotyledons</taxon>
        <taxon>Gunneridae</taxon>
        <taxon>Pentapetalae</taxon>
        <taxon>rosids</taxon>
        <taxon>fabids</taxon>
        <taxon>Malpighiales</taxon>
        <taxon>Euphorbiaceae</taxon>
        <taxon>Crotonoideae</taxon>
        <taxon>Manihoteae</taxon>
        <taxon>Manihot</taxon>
    </lineage>
</organism>
<protein>
    <submittedName>
        <fullName evidence="1">Uncharacterized protein</fullName>
    </submittedName>
</protein>
<gene>
    <name evidence="1" type="ORF">MANES_06G110700</name>
</gene>
<name>A0A2C9VPU2_MANES</name>
<accession>A0A2C9VPU2</accession>
<sequence>MRIMTFMEASIQGELRAPGPIDYSLFVYFSSVFSCRHVLFLGLFVPILTSRSVVLITAKWDE</sequence>
<proteinExistence type="predicted"/>